<accession>A0ABU8QBZ3</accession>
<organism evidence="7 8">
    <name type="scientific">Cognatishimia coralii</name>
    <dbReference type="NCBI Taxonomy" id="3083254"/>
    <lineage>
        <taxon>Bacteria</taxon>
        <taxon>Pseudomonadati</taxon>
        <taxon>Pseudomonadota</taxon>
        <taxon>Alphaproteobacteria</taxon>
        <taxon>Rhodobacterales</taxon>
        <taxon>Paracoccaceae</taxon>
        <taxon>Cognatishimia</taxon>
    </lineage>
</organism>
<evidence type="ECO:0000256" key="4">
    <source>
        <dbReference type="ARBA" id="ARBA00022989"/>
    </source>
</evidence>
<gene>
    <name evidence="7" type="ORF">WG622_01570</name>
</gene>
<evidence type="ECO:0000313" key="7">
    <source>
        <dbReference type="EMBL" id="MEJ5216917.1"/>
    </source>
</evidence>
<feature type="transmembrane region" description="Helical" evidence="6">
    <location>
        <begin position="125"/>
        <end position="143"/>
    </location>
</feature>
<dbReference type="Proteomes" id="UP001368270">
    <property type="component" value="Unassembled WGS sequence"/>
</dbReference>
<proteinExistence type="predicted"/>
<evidence type="ECO:0000256" key="3">
    <source>
        <dbReference type="ARBA" id="ARBA00022692"/>
    </source>
</evidence>
<evidence type="ECO:0000256" key="2">
    <source>
        <dbReference type="ARBA" id="ARBA00022475"/>
    </source>
</evidence>
<keyword evidence="3 6" id="KW-0812">Transmembrane</keyword>
<dbReference type="EMBL" id="JBBGAZ010000001">
    <property type="protein sequence ID" value="MEJ5216917.1"/>
    <property type="molecule type" value="Genomic_DNA"/>
</dbReference>
<dbReference type="Pfam" id="PF01810">
    <property type="entry name" value="LysE"/>
    <property type="match status" value="1"/>
</dbReference>
<comment type="caution">
    <text evidence="7">The sequence shown here is derived from an EMBL/GenBank/DDBJ whole genome shotgun (WGS) entry which is preliminary data.</text>
</comment>
<feature type="transmembrane region" description="Helical" evidence="6">
    <location>
        <begin position="149"/>
        <end position="170"/>
    </location>
</feature>
<evidence type="ECO:0000256" key="6">
    <source>
        <dbReference type="SAM" id="Phobius"/>
    </source>
</evidence>
<protein>
    <submittedName>
        <fullName evidence="7">LysE family translocator</fullName>
    </submittedName>
</protein>
<keyword evidence="8" id="KW-1185">Reference proteome</keyword>
<dbReference type="InterPro" id="IPR001123">
    <property type="entry name" value="LeuE-type"/>
</dbReference>
<keyword evidence="4 6" id="KW-1133">Transmembrane helix</keyword>
<evidence type="ECO:0000313" key="8">
    <source>
        <dbReference type="Proteomes" id="UP001368270"/>
    </source>
</evidence>
<feature type="transmembrane region" description="Helical" evidence="6">
    <location>
        <begin position="67"/>
        <end position="88"/>
    </location>
</feature>
<keyword evidence="2" id="KW-1003">Cell membrane</keyword>
<feature type="transmembrane region" description="Helical" evidence="6">
    <location>
        <begin position="40"/>
        <end position="61"/>
    </location>
</feature>
<name>A0ABU8QBZ3_9RHOB</name>
<feature type="transmembrane region" description="Helical" evidence="6">
    <location>
        <begin position="6"/>
        <end position="28"/>
    </location>
</feature>
<sequence length="202" mass="21566">MEFTHIIAFNATLLAAILSPGPAMLMSIRASLSGGFRQGFTVGLGLAVMAATWTALALLGLDGIFTLFPWAYLTLKIAGALYLIWIAVQTWRNARTPLNPEGTTATQGKSFLSGLSVNLANPKSVLFASAVLLVIFPQDITLVDKAFVVLNHLIVEIICYAGFALLLSTPAARDSYLRAKTVMDRIAAGVMGALGVRLLLDR</sequence>
<reference evidence="7 8" key="1">
    <citation type="submission" date="2024-03" db="EMBL/GenBank/DDBJ databases">
        <title>Cognatishimia coralii sp. nov., a marine bacterium isolated from coral surrounding seawater.</title>
        <authorList>
            <person name="Liu X."/>
            <person name="Liu S."/>
            <person name="Sun H."/>
            <person name="Zhang Y."/>
        </authorList>
    </citation>
    <scope>NUCLEOTIDE SEQUENCE [LARGE SCALE GENOMIC DNA]</scope>
    <source>
        <strain evidence="7 8">D5M38</strain>
    </source>
</reference>
<comment type="subcellular location">
    <subcellularLocation>
        <location evidence="1">Cell membrane</location>
        <topology evidence="1">Multi-pass membrane protein</topology>
    </subcellularLocation>
</comment>
<dbReference type="PANTHER" id="PTHR30086:SF20">
    <property type="entry name" value="ARGININE EXPORTER PROTEIN ARGO-RELATED"/>
    <property type="match status" value="1"/>
</dbReference>
<dbReference type="RefSeq" id="WP_339401990.1">
    <property type="nucleotide sequence ID" value="NZ_JBBGAZ010000001.1"/>
</dbReference>
<evidence type="ECO:0000256" key="1">
    <source>
        <dbReference type="ARBA" id="ARBA00004651"/>
    </source>
</evidence>
<evidence type="ECO:0000256" key="5">
    <source>
        <dbReference type="ARBA" id="ARBA00023136"/>
    </source>
</evidence>
<keyword evidence="5 6" id="KW-0472">Membrane</keyword>
<dbReference type="PANTHER" id="PTHR30086">
    <property type="entry name" value="ARGININE EXPORTER PROTEIN ARGO"/>
    <property type="match status" value="1"/>
</dbReference>